<dbReference type="PROSITE" id="PS50042">
    <property type="entry name" value="CNMP_BINDING_3"/>
    <property type="match status" value="1"/>
</dbReference>
<dbReference type="InterPro" id="IPR036390">
    <property type="entry name" value="WH_DNA-bd_sf"/>
</dbReference>
<evidence type="ECO:0000313" key="3">
    <source>
        <dbReference type="Proteomes" id="UP000056252"/>
    </source>
</evidence>
<name>A0A0S2KKA0_9BACT</name>
<keyword evidence="3" id="KW-1185">Reference proteome</keyword>
<dbReference type="SUPFAM" id="SSF51206">
    <property type="entry name" value="cAMP-binding domain-like"/>
    <property type="match status" value="1"/>
</dbReference>
<dbReference type="RefSeq" id="WP_025066629.1">
    <property type="nucleotide sequence ID" value="NZ_CAUPOR010000032.1"/>
</dbReference>
<dbReference type="STRING" id="76123.AS203_05090"/>
<feature type="domain" description="Cyclic nucleotide-binding" evidence="1">
    <location>
        <begin position="16"/>
        <end position="122"/>
    </location>
</feature>
<proteinExistence type="predicted"/>
<gene>
    <name evidence="2" type="ORF">AS203_05090</name>
</gene>
<dbReference type="eggNOG" id="COG0664">
    <property type="taxonomic scope" value="Bacteria"/>
</dbReference>
<dbReference type="InterPro" id="IPR014710">
    <property type="entry name" value="RmlC-like_jellyroll"/>
</dbReference>
<sequence>MDGKNQLYDKMLELPLFQGMSRDDLTLVVGHTKIGFLKLPAGRLLLKDGDVCDQLYCLMDGTLTAESVADDHSYTFEEIISAPNLIQPERLFGLTQRFTRTYTAQTKCCLIALDKAETMKLIDRFMIFRLNLMNRIATNLQRTSHQPWRRQPADLRGKVIRFFESHCFKPAGEKHIKIKMTQLAHELNDSRLSISIVLNALQAEGLLTLHRGRIDIPALELLLM</sequence>
<dbReference type="EMBL" id="CP013195">
    <property type="protein sequence ID" value="ALO48531.1"/>
    <property type="molecule type" value="Genomic_DNA"/>
</dbReference>
<dbReference type="Gene3D" id="2.60.120.10">
    <property type="entry name" value="Jelly Rolls"/>
    <property type="match status" value="1"/>
</dbReference>
<accession>A0A0S2KKA0</accession>
<dbReference type="CDD" id="cd00038">
    <property type="entry name" value="CAP_ED"/>
    <property type="match status" value="1"/>
</dbReference>
<dbReference type="InterPro" id="IPR018490">
    <property type="entry name" value="cNMP-bd_dom_sf"/>
</dbReference>
<reference evidence="3" key="1">
    <citation type="submission" date="2015-11" db="EMBL/GenBank/DDBJ databases">
        <authorList>
            <person name="Holder M.E."/>
            <person name="Ajami N.J."/>
            <person name="Petrosino J.F."/>
        </authorList>
    </citation>
    <scope>NUCLEOTIDE SEQUENCE [LARGE SCALE GENOMIC DNA]</scope>
    <source>
        <strain evidence="3">F0113</strain>
    </source>
</reference>
<dbReference type="InterPro" id="IPR000595">
    <property type="entry name" value="cNMP-bd_dom"/>
</dbReference>
<dbReference type="OrthoDB" id="9798601at2"/>
<organism evidence="2 3">
    <name type="scientific">Hoylesella enoeca</name>
    <dbReference type="NCBI Taxonomy" id="76123"/>
    <lineage>
        <taxon>Bacteria</taxon>
        <taxon>Pseudomonadati</taxon>
        <taxon>Bacteroidota</taxon>
        <taxon>Bacteroidia</taxon>
        <taxon>Bacteroidales</taxon>
        <taxon>Prevotellaceae</taxon>
        <taxon>Hoylesella</taxon>
    </lineage>
</organism>
<evidence type="ECO:0000313" key="2">
    <source>
        <dbReference type="EMBL" id="ALO48531.1"/>
    </source>
</evidence>
<dbReference type="Proteomes" id="UP000056252">
    <property type="component" value="Chromosome"/>
</dbReference>
<evidence type="ECO:0000259" key="1">
    <source>
        <dbReference type="PROSITE" id="PS50042"/>
    </source>
</evidence>
<dbReference type="KEGG" id="peo:AS203_05090"/>
<protein>
    <submittedName>
        <fullName evidence="2">Crp/Fnr family transcriptional regulator</fullName>
    </submittedName>
</protein>
<dbReference type="AlphaFoldDB" id="A0A0S2KKA0"/>
<dbReference type="SUPFAM" id="SSF46785">
    <property type="entry name" value="Winged helix' DNA-binding domain"/>
    <property type="match status" value="1"/>
</dbReference>